<dbReference type="AlphaFoldDB" id="A0AAT9FS61"/>
<reference evidence="1" key="1">
    <citation type="submission" date="2024-07" db="EMBL/GenBank/DDBJ databases">
        <title>Complete genome sequence of Verrucomicrobiaceae bacterium NT6N.</title>
        <authorList>
            <person name="Huang C."/>
            <person name="Takami H."/>
            <person name="Hamasaki K."/>
        </authorList>
    </citation>
    <scope>NUCLEOTIDE SEQUENCE</scope>
    <source>
        <strain evidence="1">NT6N</strain>
    </source>
</reference>
<proteinExistence type="predicted"/>
<organism evidence="1">
    <name type="scientific">Oceaniferula spumae</name>
    <dbReference type="NCBI Taxonomy" id="2979115"/>
    <lineage>
        <taxon>Bacteria</taxon>
        <taxon>Pseudomonadati</taxon>
        <taxon>Verrucomicrobiota</taxon>
        <taxon>Verrucomicrobiia</taxon>
        <taxon>Verrucomicrobiales</taxon>
        <taxon>Verrucomicrobiaceae</taxon>
        <taxon>Oceaniferula</taxon>
    </lineage>
</organism>
<accession>A0AAT9FS61</accession>
<name>A0AAT9FS61_9BACT</name>
<gene>
    <name evidence="1" type="ORF">NT6N_37720</name>
</gene>
<dbReference type="EMBL" id="AP026866">
    <property type="protein sequence ID" value="BDS08732.1"/>
    <property type="molecule type" value="Genomic_DNA"/>
</dbReference>
<evidence type="ECO:0000313" key="1">
    <source>
        <dbReference type="EMBL" id="BDS08732.1"/>
    </source>
</evidence>
<dbReference type="KEGG" id="osu:NT6N_37720"/>
<sequence length="49" mass="5785">MTRYDNLNKKNLEGVHIWKACKFQNWCASRDYNPWGSLKTSNPKQALDI</sequence>
<protein>
    <submittedName>
        <fullName evidence="1">Uncharacterized protein</fullName>
    </submittedName>
</protein>